<dbReference type="EMBL" id="QPMK01000005">
    <property type="protein sequence ID" value="RDD66615.1"/>
    <property type="molecule type" value="Genomic_DNA"/>
</dbReference>
<evidence type="ECO:0000313" key="1">
    <source>
        <dbReference type="EMBL" id="RDD66615.1"/>
    </source>
</evidence>
<reference evidence="1 2" key="1">
    <citation type="submission" date="2018-07" db="EMBL/GenBank/DDBJ databases">
        <title>Thalassococcus profundi sp. nov., a marine bacterium isolated from deep seawater of Okinawa Trough.</title>
        <authorList>
            <person name="Yu M."/>
        </authorList>
    </citation>
    <scope>NUCLEOTIDE SEQUENCE [LARGE SCALE GENOMIC DNA]</scope>
    <source>
        <strain evidence="1 2">WRAS1</strain>
    </source>
</reference>
<dbReference type="NCBIfam" id="TIGR03292">
    <property type="entry name" value="PhnH_redo"/>
    <property type="match status" value="1"/>
</dbReference>
<dbReference type="Proteomes" id="UP000253977">
    <property type="component" value="Unassembled WGS sequence"/>
</dbReference>
<dbReference type="AlphaFoldDB" id="A0A369TQA5"/>
<keyword evidence="2" id="KW-1185">Reference proteome</keyword>
<name>A0A369TQA5_9RHOB</name>
<dbReference type="OrthoDB" id="9814509at2"/>
<gene>
    <name evidence="1" type="ORF">DU478_09235</name>
</gene>
<protein>
    <submittedName>
        <fullName evidence="1">Phosphonate C-P lyase system protein PhnH</fullName>
    </submittedName>
</protein>
<dbReference type="GO" id="GO:0016829">
    <property type="term" value="F:lyase activity"/>
    <property type="evidence" value="ECO:0007669"/>
    <property type="project" value="UniProtKB-KW"/>
</dbReference>
<comment type="caution">
    <text evidence="1">The sequence shown here is derived from an EMBL/GenBank/DDBJ whole genome shotgun (WGS) entry which is preliminary data.</text>
</comment>
<dbReference type="GO" id="GO:0019634">
    <property type="term" value="P:organic phosphonate metabolic process"/>
    <property type="evidence" value="ECO:0007669"/>
    <property type="project" value="InterPro"/>
</dbReference>
<dbReference type="InterPro" id="IPR008772">
    <property type="entry name" value="Phosphonate_metab_PhnH"/>
</dbReference>
<sequence>MQANALTGGFANPPADAANAFRGLMEAMARPGTIRRIAGATPPAPLSAAAGTVLLTLCDSDTPVHLAGGADCDDMRSWLAFHTGAPLCGPQHCQFAVGTWEALLPLSDYPIGTPDYPDRSATLIVEVPALEANGATLSGPGIRDEARLSLPDIAAFQDNAARFPLGLDFVFTCGNRVAALPRSTRVGASNDAAAQEEAR</sequence>
<keyword evidence="1" id="KW-0456">Lyase</keyword>
<dbReference type="Gene3D" id="3.40.50.11310">
    <property type="entry name" value="Bacterial phosphonate metabolism protein PhnH"/>
    <property type="match status" value="1"/>
</dbReference>
<accession>A0A369TQA5</accession>
<dbReference type="SUPFAM" id="SSF159709">
    <property type="entry name" value="PhnH-like"/>
    <property type="match status" value="1"/>
</dbReference>
<evidence type="ECO:0000313" key="2">
    <source>
        <dbReference type="Proteomes" id="UP000253977"/>
    </source>
</evidence>
<dbReference type="InterPro" id="IPR038058">
    <property type="entry name" value="PhnH-like_sp"/>
</dbReference>
<dbReference type="Pfam" id="PF05845">
    <property type="entry name" value="PhnH"/>
    <property type="match status" value="1"/>
</dbReference>
<organism evidence="1 2">
    <name type="scientific">Thalassococcus profundi</name>
    <dbReference type="NCBI Taxonomy" id="2282382"/>
    <lineage>
        <taxon>Bacteria</taxon>
        <taxon>Pseudomonadati</taxon>
        <taxon>Pseudomonadota</taxon>
        <taxon>Alphaproteobacteria</taxon>
        <taxon>Rhodobacterales</taxon>
        <taxon>Roseobacteraceae</taxon>
        <taxon>Thalassococcus</taxon>
    </lineage>
</organism>
<dbReference type="RefSeq" id="WP_114510665.1">
    <property type="nucleotide sequence ID" value="NZ_QPMK01000005.1"/>
</dbReference>
<dbReference type="PIRSF" id="PIRSF020680">
    <property type="entry name" value="PhnH"/>
    <property type="match status" value="1"/>
</dbReference>
<proteinExistence type="predicted"/>